<sequence>MICNKCQTNKAVVKLNLQINQEKRKIDLCSQCYHSVKLSGFNSFHNHFNGYFQSFFENSPQKIVKQNKRSTC</sequence>
<proteinExistence type="predicted"/>
<accession>A0A1S2LFT1</accession>
<reference evidence="1 2" key="1">
    <citation type="submission" date="2016-10" db="EMBL/GenBank/DDBJ databases">
        <title>Draft genome sequences of four alkaliphilic bacteria belonging to the Anaerobacillus genus.</title>
        <authorList>
            <person name="Bassil N.M."/>
            <person name="Lloyd J.R."/>
        </authorList>
    </citation>
    <scope>NUCLEOTIDE SEQUENCE [LARGE SCALE GENOMIC DNA]</scope>
    <source>
        <strain evidence="1 2">DSM 18345</strain>
    </source>
</reference>
<evidence type="ECO:0000313" key="1">
    <source>
        <dbReference type="EMBL" id="OIJ11100.1"/>
    </source>
</evidence>
<organism evidence="1 2">
    <name type="scientific">Anaerobacillus alkalilacustris</name>
    <dbReference type="NCBI Taxonomy" id="393763"/>
    <lineage>
        <taxon>Bacteria</taxon>
        <taxon>Bacillati</taxon>
        <taxon>Bacillota</taxon>
        <taxon>Bacilli</taxon>
        <taxon>Bacillales</taxon>
        <taxon>Bacillaceae</taxon>
        <taxon>Anaerobacillus</taxon>
    </lineage>
</organism>
<dbReference type="Proteomes" id="UP000179524">
    <property type="component" value="Unassembled WGS sequence"/>
</dbReference>
<evidence type="ECO:0000313" key="2">
    <source>
        <dbReference type="Proteomes" id="UP000179524"/>
    </source>
</evidence>
<dbReference type="EMBL" id="MLQR01000045">
    <property type="protein sequence ID" value="OIJ11100.1"/>
    <property type="molecule type" value="Genomic_DNA"/>
</dbReference>
<dbReference type="AlphaFoldDB" id="A0A1S2LFT1"/>
<protein>
    <submittedName>
        <fullName evidence="1">Uncharacterized protein</fullName>
    </submittedName>
</protein>
<name>A0A1S2LFT1_9BACI</name>
<comment type="caution">
    <text evidence="1">The sequence shown here is derived from an EMBL/GenBank/DDBJ whole genome shotgun (WGS) entry which is preliminary data.</text>
</comment>
<gene>
    <name evidence="1" type="ORF">BKP37_16965</name>
</gene>
<keyword evidence="2" id="KW-1185">Reference proteome</keyword>